<keyword evidence="5 6" id="KW-0238">DNA-binding</keyword>
<keyword evidence="3 6" id="KW-0863">Zinc-finger</keyword>
<dbReference type="InterPro" id="IPR027806">
    <property type="entry name" value="HARBI1_dom"/>
</dbReference>
<keyword evidence="4" id="KW-0862">Zinc</keyword>
<evidence type="ECO:0000256" key="5">
    <source>
        <dbReference type="ARBA" id="ARBA00023125"/>
    </source>
</evidence>
<dbReference type="PROSITE" id="PS50950">
    <property type="entry name" value="ZF_THAP"/>
    <property type="match status" value="1"/>
</dbReference>
<dbReference type="InterPro" id="IPR006612">
    <property type="entry name" value="THAP_Znf"/>
</dbReference>
<evidence type="ECO:0000256" key="7">
    <source>
        <dbReference type="SAM" id="Coils"/>
    </source>
</evidence>
<proteinExistence type="predicted"/>
<dbReference type="Pfam" id="PF13359">
    <property type="entry name" value="DDE_Tnp_4"/>
    <property type="match status" value="1"/>
</dbReference>
<sequence>MVKRCCYGTCNSDTRYPDRLEGGVQFVPFPKPKTNLEKCLQWIKLCGRPHSQLNVANIGAGRYVCTKHFVNKTWPTPEYPDPLPANEVIASPKSARPLPSKRRKISHNEALSSQEQYYEETDQTELQTTKDSESQTVSRWIDPTGHETLVSENEILKKQIAEQSTVQTEMERKIKDQKQENLHLSQKIHQLDSKKQFNVANIKEDKKLILYYTGYSKETFEAIFKFLVPYVDSQPLTYTEKLHAINEMTLEDHLFLTICKLRNNLDFQDIGCRFVISQQCASVIFNSWINYMFLRFGELCIWPHRDVLFENMPSKFKKDFPTTFAIVDCTEMKIQKPSSLKAQSQTYSDYKSSNTLKALVAVDPRGSVIFSSMLFSGAMSDREIFIQSKFKEMLQKLIEIGYLTTGDGVMGDKGFNIESEVESLGLRLNIPPFAQSGKQMSQHDALYTKKSQCIVYM</sequence>
<dbReference type="Pfam" id="PF13613">
    <property type="entry name" value="HTH_Tnp_4"/>
    <property type="match status" value="1"/>
</dbReference>
<evidence type="ECO:0000313" key="11">
    <source>
        <dbReference type="Proteomes" id="UP001186944"/>
    </source>
</evidence>
<feature type="region of interest" description="Disordered" evidence="8">
    <location>
        <begin position="115"/>
        <end position="137"/>
    </location>
</feature>
<name>A0AA88XVM9_PINIB</name>
<feature type="domain" description="THAP-type" evidence="9">
    <location>
        <begin position="1"/>
        <end position="87"/>
    </location>
</feature>
<organism evidence="10 11">
    <name type="scientific">Pinctada imbricata</name>
    <name type="common">Atlantic pearl-oyster</name>
    <name type="synonym">Pinctada martensii</name>
    <dbReference type="NCBI Taxonomy" id="66713"/>
    <lineage>
        <taxon>Eukaryota</taxon>
        <taxon>Metazoa</taxon>
        <taxon>Spiralia</taxon>
        <taxon>Lophotrochozoa</taxon>
        <taxon>Mollusca</taxon>
        <taxon>Bivalvia</taxon>
        <taxon>Autobranchia</taxon>
        <taxon>Pteriomorphia</taxon>
        <taxon>Pterioida</taxon>
        <taxon>Pterioidea</taxon>
        <taxon>Pteriidae</taxon>
        <taxon>Pinctada</taxon>
    </lineage>
</organism>
<dbReference type="GO" id="GO:0008270">
    <property type="term" value="F:zinc ion binding"/>
    <property type="evidence" value="ECO:0007669"/>
    <property type="project" value="UniProtKB-KW"/>
</dbReference>
<comment type="cofactor">
    <cofactor evidence="1">
        <name>a divalent metal cation</name>
        <dbReference type="ChEBI" id="CHEBI:60240"/>
    </cofactor>
</comment>
<dbReference type="GO" id="GO:0003677">
    <property type="term" value="F:DNA binding"/>
    <property type="evidence" value="ECO:0007669"/>
    <property type="project" value="UniProtKB-UniRule"/>
</dbReference>
<evidence type="ECO:0000313" key="10">
    <source>
        <dbReference type="EMBL" id="KAK3083907.1"/>
    </source>
</evidence>
<comment type="caution">
    <text evidence="10">The sequence shown here is derived from an EMBL/GenBank/DDBJ whole genome shotgun (WGS) entry which is preliminary data.</text>
</comment>
<evidence type="ECO:0000259" key="9">
    <source>
        <dbReference type="PROSITE" id="PS50950"/>
    </source>
</evidence>
<evidence type="ECO:0000256" key="6">
    <source>
        <dbReference type="PROSITE-ProRule" id="PRU00309"/>
    </source>
</evidence>
<evidence type="ECO:0000256" key="4">
    <source>
        <dbReference type="ARBA" id="ARBA00022833"/>
    </source>
</evidence>
<reference evidence="10" key="1">
    <citation type="submission" date="2019-08" db="EMBL/GenBank/DDBJ databases">
        <title>The improved chromosome-level genome for the pearl oyster Pinctada fucata martensii using PacBio sequencing and Hi-C.</title>
        <authorList>
            <person name="Zheng Z."/>
        </authorList>
    </citation>
    <scope>NUCLEOTIDE SEQUENCE</scope>
    <source>
        <strain evidence="10">ZZ-2019</strain>
        <tissue evidence="10">Adductor muscle</tissue>
    </source>
</reference>
<dbReference type="EMBL" id="VSWD01000013">
    <property type="protein sequence ID" value="KAK3083907.1"/>
    <property type="molecule type" value="Genomic_DNA"/>
</dbReference>
<feature type="coiled-coil region" evidence="7">
    <location>
        <begin position="167"/>
        <end position="194"/>
    </location>
</feature>
<keyword evidence="2" id="KW-0479">Metal-binding</keyword>
<keyword evidence="11" id="KW-1185">Reference proteome</keyword>
<dbReference type="PANTHER" id="PTHR23080">
    <property type="entry name" value="THAP DOMAIN PROTEIN"/>
    <property type="match status" value="1"/>
</dbReference>
<evidence type="ECO:0000256" key="3">
    <source>
        <dbReference type="ARBA" id="ARBA00022771"/>
    </source>
</evidence>
<evidence type="ECO:0000256" key="2">
    <source>
        <dbReference type="ARBA" id="ARBA00022723"/>
    </source>
</evidence>
<dbReference type="InterPro" id="IPR027805">
    <property type="entry name" value="Transposase_HTH_dom"/>
</dbReference>
<protein>
    <recommendedName>
        <fullName evidence="9">THAP-type domain-containing protein</fullName>
    </recommendedName>
</protein>
<dbReference type="Proteomes" id="UP001186944">
    <property type="component" value="Unassembled WGS sequence"/>
</dbReference>
<dbReference type="Pfam" id="PF05485">
    <property type="entry name" value="THAP"/>
    <property type="match status" value="1"/>
</dbReference>
<accession>A0AA88XVM9</accession>
<keyword evidence="7" id="KW-0175">Coiled coil</keyword>
<gene>
    <name evidence="10" type="ORF">FSP39_005122</name>
</gene>
<feature type="region of interest" description="Disordered" evidence="8">
    <location>
        <begin position="91"/>
        <end position="110"/>
    </location>
</feature>
<dbReference type="SUPFAM" id="SSF57716">
    <property type="entry name" value="Glucocorticoid receptor-like (DNA-binding domain)"/>
    <property type="match status" value="1"/>
</dbReference>
<dbReference type="AlphaFoldDB" id="A0AA88XVM9"/>
<evidence type="ECO:0000256" key="1">
    <source>
        <dbReference type="ARBA" id="ARBA00001968"/>
    </source>
</evidence>
<evidence type="ECO:0000256" key="8">
    <source>
        <dbReference type="SAM" id="MobiDB-lite"/>
    </source>
</evidence>